<feature type="transmembrane region" description="Helical" evidence="8">
    <location>
        <begin position="409"/>
        <end position="430"/>
    </location>
</feature>
<keyword evidence="4 8" id="KW-1133">Transmembrane helix</keyword>
<dbReference type="GO" id="GO:0005247">
    <property type="term" value="F:voltage-gated chloride channel activity"/>
    <property type="evidence" value="ECO:0007669"/>
    <property type="project" value="TreeGrafter"/>
</dbReference>
<feature type="transmembrane region" description="Helical" evidence="8">
    <location>
        <begin position="347"/>
        <end position="366"/>
    </location>
</feature>
<feature type="transmembrane region" description="Helical" evidence="8">
    <location>
        <begin position="378"/>
        <end position="397"/>
    </location>
</feature>
<dbReference type="GO" id="GO:0005886">
    <property type="term" value="C:plasma membrane"/>
    <property type="evidence" value="ECO:0007669"/>
    <property type="project" value="TreeGrafter"/>
</dbReference>
<dbReference type="Gene3D" id="1.10.3080.10">
    <property type="entry name" value="Clc chloride channel"/>
    <property type="match status" value="1"/>
</dbReference>
<evidence type="ECO:0000256" key="7">
    <source>
        <dbReference type="ARBA" id="ARBA00023214"/>
    </source>
</evidence>
<comment type="subcellular location">
    <subcellularLocation>
        <location evidence="1">Membrane</location>
        <topology evidence="1">Multi-pass membrane protein</topology>
    </subcellularLocation>
</comment>
<feature type="transmembrane region" description="Helical" evidence="8">
    <location>
        <begin position="171"/>
        <end position="195"/>
    </location>
</feature>
<evidence type="ECO:0000256" key="6">
    <source>
        <dbReference type="ARBA" id="ARBA00023136"/>
    </source>
</evidence>
<dbReference type="PANTHER" id="PTHR45711">
    <property type="entry name" value="CHLORIDE CHANNEL PROTEIN"/>
    <property type="match status" value="1"/>
</dbReference>
<accession>A0A1V8M5B9</accession>
<dbReference type="NCBIfam" id="NF003640">
    <property type="entry name" value="PRK05277.1"/>
    <property type="match status" value="1"/>
</dbReference>
<dbReference type="RefSeq" id="WP_080521380.1">
    <property type="nucleotide sequence ID" value="NZ_LPUF01000001.1"/>
</dbReference>
<dbReference type="AlphaFoldDB" id="A0A1V8M5B9"/>
<keyword evidence="2" id="KW-0813">Transport</keyword>
<evidence type="ECO:0000256" key="2">
    <source>
        <dbReference type="ARBA" id="ARBA00022448"/>
    </source>
</evidence>
<dbReference type="Proteomes" id="UP000191980">
    <property type="component" value="Unassembled WGS sequence"/>
</dbReference>
<evidence type="ECO:0000256" key="8">
    <source>
        <dbReference type="SAM" id="Phobius"/>
    </source>
</evidence>
<keyword evidence="6 8" id="KW-0472">Membrane</keyword>
<evidence type="ECO:0000256" key="3">
    <source>
        <dbReference type="ARBA" id="ARBA00022692"/>
    </source>
</evidence>
<gene>
    <name evidence="9" type="ORF">AU255_02285</name>
</gene>
<dbReference type="SUPFAM" id="SSF81340">
    <property type="entry name" value="Clc chloride channel"/>
    <property type="match status" value="1"/>
</dbReference>
<dbReference type="InterPro" id="IPR014743">
    <property type="entry name" value="Cl-channel_core"/>
</dbReference>
<dbReference type="EMBL" id="LPUF01000001">
    <property type="protein sequence ID" value="OQK16757.1"/>
    <property type="molecule type" value="Genomic_DNA"/>
</dbReference>
<organism evidence="9 10">
    <name type="scientific">Methyloprofundus sedimenti</name>
    <dbReference type="NCBI Taxonomy" id="1420851"/>
    <lineage>
        <taxon>Bacteria</taxon>
        <taxon>Pseudomonadati</taxon>
        <taxon>Pseudomonadota</taxon>
        <taxon>Gammaproteobacteria</taxon>
        <taxon>Methylococcales</taxon>
        <taxon>Methylococcaceae</taxon>
        <taxon>Methyloprofundus</taxon>
    </lineage>
</organism>
<comment type="caution">
    <text evidence="9">The sequence shown here is derived from an EMBL/GenBank/DDBJ whole genome shotgun (WGS) entry which is preliminary data.</text>
</comment>
<keyword evidence="3 8" id="KW-0812">Transmembrane</keyword>
<dbReference type="CDD" id="cd01031">
    <property type="entry name" value="EriC"/>
    <property type="match status" value="1"/>
</dbReference>
<dbReference type="PRINTS" id="PR00762">
    <property type="entry name" value="CLCHANNEL"/>
</dbReference>
<dbReference type="Pfam" id="PF00654">
    <property type="entry name" value="Voltage_CLC"/>
    <property type="match status" value="1"/>
</dbReference>
<evidence type="ECO:0000256" key="1">
    <source>
        <dbReference type="ARBA" id="ARBA00004141"/>
    </source>
</evidence>
<reference evidence="9 10" key="1">
    <citation type="submission" date="2015-12" db="EMBL/GenBank/DDBJ databases">
        <authorList>
            <person name="Shamseldin A."/>
            <person name="Moawad H."/>
            <person name="Abd El-Rahim W.M."/>
            <person name="Sadowsky M.J."/>
        </authorList>
    </citation>
    <scope>NUCLEOTIDE SEQUENCE [LARGE SCALE GENOMIC DNA]</scope>
    <source>
        <strain evidence="9 10">WF1</strain>
    </source>
</reference>
<feature type="transmembrane region" description="Helical" evidence="8">
    <location>
        <begin position="280"/>
        <end position="300"/>
    </location>
</feature>
<feature type="transmembrane region" description="Helical" evidence="8">
    <location>
        <begin position="207"/>
        <end position="227"/>
    </location>
</feature>
<evidence type="ECO:0000313" key="9">
    <source>
        <dbReference type="EMBL" id="OQK16757.1"/>
    </source>
</evidence>
<dbReference type="InterPro" id="IPR001807">
    <property type="entry name" value="ClC"/>
</dbReference>
<name>A0A1V8M5B9_9GAMM</name>
<evidence type="ECO:0008006" key="11">
    <source>
        <dbReference type="Google" id="ProtNLM"/>
    </source>
</evidence>
<feature type="transmembrane region" description="Helical" evidence="8">
    <location>
        <begin position="123"/>
        <end position="141"/>
    </location>
</feature>
<evidence type="ECO:0000256" key="5">
    <source>
        <dbReference type="ARBA" id="ARBA00023065"/>
    </source>
</evidence>
<feature type="transmembrane region" description="Helical" evidence="8">
    <location>
        <begin position="247"/>
        <end position="268"/>
    </location>
</feature>
<proteinExistence type="predicted"/>
<feature type="transmembrane region" description="Helical" evidence="8">
    <location>
        <begin position="71"/>
        <end position="92"/>
    </location>
</feature>
<feature type="transmembrane region" description="Helical" evidence="8">
    <location>
        <begin position="26"/>
        <end position="51"/>
    </location>
</feature>
<dbReference type="STRING" id="1420851.AU255_02285"/>
<keyword evidence="10" id="KW-1185">Reference proteome</keyword>
<evidence type="ECO:0000256" key="4">
    <source>
        <dbReference type="ARBA" id="ARBA00022989"/>
    </source>
</evidence>
<sequence>MKLSIPKKSFQFSSRLNKAFLMPARYIIMLLGLSMLTGLLTGIIGTLFHICVDAVFQWRNGFIQQFNQHPILQWLLPAVSTALMLYLAVLIVRRFAPEAGGSGVQEIEGALEGSRDIHWQRLLPIKFISGVLTIGSGMVMGREGPTIHMGGNIGHMISVIFKTSSDNRNTLITAGAAAGLSAAFNTPLAAILFAVEEMRAQFKYGTYSVQAVAMAVFVAAVVVRLYMGQVPAINMSHFAAAPLKSLPLFLILGLIFGILGILFNRYLIIGLDLFSRNRSSNNTLLILLTGGVIGYLGSIWPETTGSGDLTLLWAMQHTGAISLLIVLFFIRIGTTILSYSSGAPGGIFAPMLALGTLLGLWFGHYVNVYFPTLNLQPGIFAVAGMGALFAATVRAPLTGIALSIELTNNYTLILPLILTVATATVTAELLGGKPIYSILLQRILKRDKQL</sequence>
<evidence type="ECO:0000313" key="10">
    <source>
        <dbReference type="Proteomes" id="UP000191980"/>
    </source>
</evidence>
<dbReference type="PANTHER" id="PTHR45711:SF6">
    <property type="entry name" value="CHLORIDE CHANNEL PROTEIN"/>
    <property type="match status" value="1"/>
</dbReference>
<keyword evidence="5" id="KW-0406">Ion transport</keyword>
<keyword evidence="7" id="KW-0868">Chloride</keyword>
<protein>
    <recommendedName>
        <fullName evidence="11">ClC family H(+)/Cl(-) exchange transporter</fullName>
    </recommendedName>
</protein>